<feature type="domain" description="HTH luxR-type" evidence="6">
    <location>
        <begin position="148"/>
        <end position="213"/>
    </location>
</feature>
<dbReference type="PANTHER" id="PTHR43214">
    <property type="entry name" value="TWO-COMPONENT RESPONSE REGULATOR"/>
    <property type="match status" value="1"/>
</dbReference>
<dbReference type="SMART" id="SM00448">
    <property type="entry name" value="REC"/>
    <property type="match status" value="1"/>
</dbReference>
<gene>
    <name evidence="8" type="ORF">Cpa01nite_32100</name>
</gene>
<dbReference type="Pfam" id="PF00196">
    <property type="entry name" value="GerE"/>
    <property type="match status" value="1"/>
</dbReference>
<dbReference type="PRINTS" id="PR00038">
    <property type="entry name" value="HTHLUXR"/>
</dbReference>
<dbReference type="CDD" id="cd06170">
    <property type="entry name" value="LuxR_C_like"/>
    <property type="match status" value="1"/>
</dbReference>
<keyword evidence="2" id="KW-0805">Transcription regulation</keyword>
<dbReference type="PANTHER" id="PTHR43214:SF24">
    <property type="entry name" value="TRANSCRIPTIONAL REGULATORY PROTEIN NARL-RELATED"/>
    <property type="match status" value="1"/>
</dbReference>
<comment type="caution">
    <text evidence="8">The sequence shown here is derived from an EMBL/GenBank/DDBJ whole genome shotgun (WGS) entry which is preliminary data.</text>
</comment>
<keyword evidence="4" id="KW-0804">Transcription</keyword>
<dbReference type="InterPro" id="IPR039420">
    <property type="entry name" value="WalR-like"/>
</dbReference>
<dbReference type="GO" id="GO:0006355">
    <property type="term" value="P:regulation of DNA-templated transcription"/>
    <property type="evidence" value="ECO:0007669"/>
    <property type="project" value="InterPro"/>
</dbReference>
<dbReference type="Proteomes" id="UP000642125">
    <property type="component" value="Unassembled WGS sequence"/>
</dbReference>
<reference evidence="8" key="1">
    <citation type="submission" date="2021-01" db="EMBL/GenBank/DDBJ databases">
        <title>Whole genome shotgun sequence of Cellulomonas pakistanensis NBRC 110800.</title>
        <authorList>
            <person name="Komaki H."/>
            <person name="Tamura T."/>
        </authorList>
    </citation>
    <scope>NUCLEOTIDE SEQUENCE</scope>
    <source>
        <strain evidence="8">NBRC 110800</strain>
    </source>
</reference>
<keyword evidence="9" id="KW-1185">Reference proteome</keyword>
<accession>A0A919PB82</accession>
<dbReference type="AlphaFoldDB" id="A0A919PB82"/>
<dbReference type="CDD" id="cd17535">
    <property type="entry name" value="REC_NarL-like"/>
    <property type="match status" value="1"/>
</dbReference>
<dbReference type="Gene3D" id="3.40.50.2300">
    <property type="match status" value="1"/>
</dbReference>
<protein>
    <submittedName>
        <fullName evidence="8">DNA-binding response regulator</fullName>
    </submittedName>
</protein>
<feature type="domain" description="Response regulatory" evidence="7">
    <location>
        <begin position="3"/>
        <end position="119"/>
    </location>
</feature>
<evidence type="ECO:0000313" key="8">
    <source>
        <dbReference type="EMBL" id="GIG37829.1"/>
    </source>
</evidence>
<keyword evidence="3 8" id="KW-0238">DNA-binding</keyword>
<evidence type="ECO:0000259" key="7">
    <source>
        <dbReference type="PROSITE" id="PS50110"/>
    </source>
</evidence>
<keyword evidence="1 5" id="KW-0597">Phosphoprotein</keyword>
<dbReference type="EMBL" id="BONO01000029">
    <property type="protein sequence ID" value="GIG37829.1"/>
    <property type="molecule type" value="Genomic_DNA"/>
</dbReference>
<sequence length="221" mass="23078">MIRVLVVDDEALFRRGIARLVDTAPDLEVVGEAADGRAAVEQVRAHRPDVVLLDMQMPVMDGLSAAQEILRAGTGAAVVVLTSFLSDRYIVPALRLGASGYLLKDSSVEELHRGIRAAAAGEAMLSPTVTRRLLEAVGPALSGTAQAARDRVAPLSARERDVLACVAQGLSNAETAQRLYLAEPTVKAHLAHAMTKLGVANRTQAAIVAHDAGLVAPPAGG</sequence>
<evidence type="ECO:0000259" key="6">
    <source>
        <dbReference type="PROSITE" id="PS50043"/>
    </source>
</evidence>
<dbReference type="RefSeq" id="WP_239068852.1">
    <property type="nucleotide sequence ID" value="NZ_BONO01000029.1"/>
</dbReference>
<dbReference type="InterPro" id="IPR000792">
    <property type="entry name" value="Tscrpt_reg_LuxR_C"/>
</dbReference>
<name>A0A919PB82_9CELL</name>
<evidence type="ECO:0000256" key="5">
    <source>
        <dbReference type="PROSITE-ProRule" id="PRU00169"/>
    </source>
</evidence>
<dbReference type="InterPro" id="IPR011006">
    <property type="entry name" value="CheY-like_superfamily"/>
</dbReference>
<evidence type="ECO:0000256" key="4">
    <source>
        <dbReference type="ARBA" id="ARBA00023163"/>
    </source>
</evidence>
<dbReference type="InterPro" id="IPR001789">
    <property type="entry name" value="Sig_transdc_resp-reg_receiver"/>
</dbReference>
<feature type="modified residue" description="4-aspartylphosphate" evidence="5">
    <location>
        <position position="54"/>
    </location>
</feature>
<dbReference type="SMART" id="SM00421">
    <property type="entry name" value="HTH_LUXR"/>
    <property type="match status" value="1"/>
</dbReference>
<evidence type="ECO:0000256" key="3">
    <source>
        <dbReference type="ARBA" id="ARBA00023125"/>
    </source>
</evidence>
<dbReference type="GO" id="GO:0003677">
    <property type="term" value="F:DNA binding"/>
    <property type="evidence" value="ECO:0007669"/>
    <property type="project" value="UniProtKB-KW"/>
</dbReference>
<evidence type="ECO:0000313" key="9">
    <source>
        <dbReference type="Proteomes" id="UP000642125"/>
    </source>
</evidence>
<dbReference type="SUPFAM" id="SSF46894">
    <property type="entry name" value="C-terminal effector domain of the bipartite response regulators"/>
    <property type="match status" value="1"/>
</dbReference>
<dbReference type="PROSITE" id="PS50110">
    <property type="entry name" value="RESPONSE_REGULATORY"/>
    <property type="match status" value="1"/>
</dbReference>
<dbReference type="PROSITE" id="PS50043">
    <property type="entry name" value="HTH_LUXR_2"/>
    <property type="match status" value="1"/>
</dbReference>
<dbReference type="Pfam" id="PF00072">
    <property type="entry name" value="Response_reg"/>
    <property type="match status" value="1"/>
</dbReference>
<evidence type="ECO:0000256" key="2">
    <source>
        <dbReference type="ARBA" id="ARBA00023015"/>
    </source>
</evidence>
<dbReference type="InterPro" id="IPR016032">
    <property type="entry name" value="Sig_transdc_resp-reg_C-effctor"/>
</dbReference>
<evidence type="ECO:0000256" key="1">
    <source>
        <dbReference type="ARBA" id="ARBA00022553"/>
    </source>
</evidence>
<organism evidence="8 9">
    <name type="scientific">Cellulomonas pakistanensis</name>
    <dbReference type="NCBI Taxonomy" id="992287"/>
    <lineage>
        <taxon>Bacteria</taxon>
        <taxon>Bacillati</taxon>
        <taxon>Actinomycetota</taxon>
        <taxon>Actinomycetes</taxon>
        <taxon>Micrococcales</taxon>
        <taxon>Cellulomonadaceae</taxon>
        <taxon>Cellulomonas</taxon>
    </lineage>
</organism>
<dbReference type="InterPro" id="IPR058245">
    <property type="entry name" value="NreC/VraR/RcsB-like_REC"/>
</dbReference>
<dbReference type="SUPFAM" id="SSF52172">
    <property type="entry name" value="CheY-like"/>
    <property type="match status" value="1"/>
</dbReference>
<dbReference type="GO" id="GO:0000160">
    <property type="term" value="P:phosphorelay signal transduction system"/>
    <property type="evidence" value="ECO:0007669"/>
    <property type="project" value="InterPro"/>
</dbReference>
<proteinExistence type="predicted"/>